<evidence type="ECO:0000313" key="3">
    <source>
        <dbReference type="Proteomes" id="UP000245910"/>
    </source>
</evidence>
<dbReference type="OrthoDB" id="10255963at2759"/>
<dbReference type="STRING" id="56646.A0A2L2TR05"/>
<dbReference type="InterPro" id="IPR008701">
    <property type="entry name" value="NPP1"/>
</dbReference>
<dbReference type="Pfam" id="PF05630">
    <property type="entry name" value="NPP1"/>
    <property type="match status" value="1"/>
</dbReference>
<name>A0A2L2TR05_9HYPO</name>
<dbReference type="Proteomes" id="UP000245910">
    <property type="component" value="Chromosome II"/>
</dbReference>
<feature type="signal peptide" evidence="1">
    <location>
        <begin position="1"/>
        <end position="18"/>
    </location>
</feature>
<keyword evidence="3" id="KW-1185">Reference proteome</keyword>
<evidence type="ECO:0000256" key="1">
    <source>
        <dbReference type="SAM" id="SignalP"/>
    </source>
</evidence>
<evidence type="ECO:0000313" key="2">
    <source>
        <dbReference type="EMBL" id="CEI63310.1"/>
    </source>
</evidence>
<organism evidence="2 3">
    <name type="scientific">Fusarium venenatum</name>
    <dbReference type="NCBI Taxonomy" id="56646"/>
    <lineage>
        <taxon>Eukaryota</taxon>
        <taxon>Fungi</taxon>
        <taxon>Dikarya</taxon>
        <taxon>Ascomycota</taxon>
        <taxon>Pezizomycotina</taxon>
        <taxon>Sordariomycetes</taxon>
        <taxon>Hypocreomycetidae</taxon>
        <taxon>Hypocreales</taxon>
        <taxon>Nectriaceae</taxon>
        <taxon>Fusarium</taxon>
    </lineage>
</organism>
<sequence>MVFLRFLALMVFFVLVWAVNHIPDKQMNEWLNAGGVPLTIAAQPMWFFGQSQNQPPCYPTWVIRAGKQAPGGGLCAFPEVGCHCRNPGIKIGNPGPKFPIYYTYNKCHEKEIRVEYNIFFDKDGFIAGGHRYDWEHAIVVWARGSDNKWHQSQLFLSQHKIHDKKNCNDIQNTFRSNDANKPRGGDNGKKGFAHPKVYVAWAKHAIYHDRNTGWNDPLSQQLCHAFRSQDWWYYHSKGDYIRADRSTKIGHQIAGLNWGDATSTPPNVHDGLYSI</sequence>
<dbReference type="AlphaFoldDB" id="A0A2L2TR05"/>
<keyword evidence="1" id="KW-0732">Signal</keyword>
<dbReference type="EMBL" id="LN649230">
    <property type="protein sequence ID" value="CEI63310.1"/>
    <property type="molecule type" value="Genomic_DNA"/>
</dbReference>
<proteinExistence type="predicted"/>
<protein>
    <submittedName>
        <fullName evidence="2">Uncharacterized protein</fullName>
    </submittedName>
</protein>
<reference evidence="3" key="1">
    <citation type="submission" date="2014-10" db="EMBL/GenBank/DDBJ databases">
        <authorList>
            <person name="King R."/>
        </authorList>
    </citation>
    <scope>NUCLEOTIDE SEQUENCE [LARGE SCALE GENOMIC DNA]</scope>
    <source>
        <strain evidence="3">A3/5</strain>
    </source>
</reference>
<feature type="chain" id="PRO_5015136401" evidence="1">
    <location>
        <begin position="19"/>
        <end position="275"/>
    </location>
</feature>
<accession>A0A2L2TR05</accession>